<protein>
    <submittedName>
        <fullName evidence="3">MaoC family dehydratase</fullName>
    </submittedName>
</protein>
<evidence type="ECO:0000259" key="2">
    <source>
        <dbReference type="Pfam" id="PF01575"/>
    </source>
</evidence>
<accession>A0ABN3TTW7</accession>
<dbReference type="Gene3D" id="3.10.129.10">
    <property type="entry name" value="Hotdog Thioesterase"/>
    <property type="match status" value="1"/>
</dbReference>
<organism evidence="3 4">
    <name type="scientific">Actinocorallia aurantiaca</name>
    <dbReference type="NCBI Taxonomy" id="46204"/>
    <lineage>
        <taxon>Bacteria</taxon>
        <taxon>Bacillati</taxon>
        <taxon>Actinomycetota</taxon>
        <taxon>Actinomycetes</taxon>
        <taxon>Streptosporangiales</taxon>
        <taxon>Thermomonosporaceae</taxon>
        <taxon>Actinocorallia</taxon>
    </lineage>
</organism>
<dbReference type="Proteomes" id="UP001501842">
    <property type="component" value="Unassembled WGS sequence"/>
</dbReference>
<keyword evidence="4" id="KW-1185">Reference proteome</keyword>
<evidence type="ECO:0000256" key="1">
    <source>
        <dbReference type="ARBA" id="ARBA00005254"/>
    </source>
</evidence>
<dbReference type="InterPro" id="IPR039375">
    <property type="entry name" value="NodN-like"/>
</dbReference>
<feature type="domain" description="MaoC-like" evidence="2">
    <location>
        <begin position="13"/>
        <end position="131"/>
    </location>
</feature>
<sequence length="151" mass="16460">MRTFESVDELATAAVGTELGSSGWITVDQRRVDLFAEATEDHQWIHVDEARAAEGPFGGTIAHGFLTLSLVSHLAQQVMDVKGIRMGINYGLDRVRFITPVPVGSRLRGTVVLSDVREVDGGVQVTRTITVEIEGSPKPACVAENLVRYLR</sequence>
<dbReference type="PANTHER" id="PTHR42993:SF1">
    <property type="entry name" value="MAOC-LIKE DEHYDRATASE DOMAIN-CONTAINING PROTEIN"/>
    <property type="match status" value="1"/>
</dbReference>
<dbReference type="RefSeq" id="WP_344448113.1">
    <property type="nucleotide sequence ID" value="NZ_BAAATZ010000002.1"/>
</dbReference>
<dbReference type="CDD" id="cd03450">
    <property type="entry name" value="NodN"/>
    <property type="match status" value="1"/>
</dbReference>
<dbReference type="PANTHER" id="PTHR42993">
    <property type="entry name" value="MAOC-LIKE DEHYDRATASE DOMAIN-CONTAINING PROTEIN"/>
    <property type="match status" value="1"/>
</dbReference>
<reference evidence="3 4" key="1">
    <citation type="journal article" date="2019" name="Int. J. Syst. Evol. Microbiol.">
        <title>The Global Catalogue of Microorganisms (GCM) 10K type strain sequencing project: providing services to taxonomists for standard genome sequencing and annotation.</title>
        <authorList>
            <consortium name="The Broad Institute Genomics Platform"/>
            <consortium name="The Broad Institute Genome Sequencing Center for Infectious Disease"/>
            <person name="Wu L."/>
            <person name="Ma J."/>
        </authorList>
    </citation>
    <scope>NUCLEOTIDE SEQUENCE [LARGE SCALE GENOMIC DNA]</scope>
    <source>
        <strain evidence="3 4">JCM 8201</strain>
    </source>
</reference>
<proteinExistence type="inferred from homology"/>
<dbReference type="InterPro" id="IPR029069">
    <property type="entry name" value="HotDog_dom_sf"/>
</dbReference>
<comment type="caution">
    <text evidence="3">The sequence shown here is derived from an EMBL/GenBank/DDBJ whole genome shotgun (WGS) entry which is preliminary data.</text>
</comment>
<dbReference type="EMBL" id="BAAATZ010000002">
    <property type="protein sequence ID" value="GAA2718569.1"/>
    <property type="molecule type" value="Genomic_DNA"/>
</dbReference>
<evidence type="ECO:0000313" key="3">
    <source>
        <dbReference type="EMBL" id="GAA2718569.1"/>
    </source>
</evidence>
<dbReference type="Pfam" id="PF01575">
    <property type="entry name" value="MaoC_dehydratas"/>
    <property type="match status" value="1"/>
</dbReference>
<gene>
    <name evidence="3" type="ORF">GCM10010439_01800</name>
</gene>
<comment type="similarity">
    <text evidence="1">Belongs to the enoyl-CoA hydratase/isomerase family.</text>
</comment>
<dbReference type="SUPFAM" id="SSF54637">
    <property type="entry name" value="Thioesterase/thiol ester dehydrase-isomerase"/>
    <property type="match status" value="1"/>
</dbReference>
<dbReference type="InterPro" id="IPR002539">
    <property type="entry name" value="MaoC-like_dom"/>
</dbReference>
<name>A0ABN3TTW7_9ACTN</name>
<evidence type="ECO:0000313" key="4">
    <source>
        <dbReference type="Proteomes" id="UP001501842"/>
    </source>
</evidence>